<dbReference type="EMBL" id="JAULSN010000004">
    <property type="protein sequence ID" value="KAK3373408.1"/>
    <property type="molecule type" value="Genomic_DNA"/>
</dbReference>
<protein>
    <submittedName>
        <fullName evidence="1">Uncharacterized protein</fullName>
    </submittedName>
</protein>
<comment type="caution">
    <text evidence="1">The sequence shown here is derived from an EMBL/GenBank/DDBJ whole genome shotgun (WGS) entry which is preliminary data.</text>
</comment>
<evidence type="ECO:0000313" key="1">
    <source>
        <dbReference type="EMBL" id="KAK3373408.1"/>
    </source>
</evidence>
<reference evidence="1" key="2">
    <citation type="submission" date="2023-06" db="EMBL/GenBank/DDBJ databases">
        <authorList>
            <consortium name="Lawrence Berkeley National Laboratory"/>
            <person name="Haridas S."/>
            <person name="Hensen N."/>
            <person name="Bonometti L."/>
            <person name="Westerberg I."/>
            <person name="Brannstrom I.O."/>
            <person name="Guillou S."/>
            <person name="Cros-Aarteil S."/>
            <person name="Calhoun S."/>
            <person name="Kuo A."/>
            <person name="Mondo S."/>
            <person name="Pangilinan J."/>
            <person name="Riley R."/>
            <person name="Labutti K."/>
            <person name="Andreopoulos B."/>
            <person name="Lipzen A."/>
            <person name="Chen C."/>
            <person name="Yanf M."/>
            <person name="Daum C."/>
            <person name="Ng V."/>
            <person name="Clum A."/>
            <person name="Steindorff A."/>
            <person name="Ohm R."/>
            <person name="Martin F."/>
            <person name="Silar P."/>
            <person name="Natvig D."/>
            <person name="Lalanne C."/>
            <person name="Gautier V."/>
            <person name="Ament-Velasquez S.L."/>
            <person name="Kruys A."/>
            <person name="Hutchinson M.I."/>
            <person name="Powell A.J."/>
            <person name="Barry K."/>
            <person name="Miller A.N."/>
            <person name="Grigoriev I.V."/>
            <person name="Debuchy R."/>
            <person name="Gladieux P."/>
            <person name="Thoren M.H."/>
            <person name="Johannesson H."/>
        </authorList>
    </citation>
    <scope>NUCLEOTIDE SEQUENCE</scope>
    <source>
        <strain evidence="1">CBS 958.72</strain>
    </source>
</reference>
<dbReference type="Proteomes" id="UP001287356">
    <property type="component" value="Unassembled WGS sequence"/>
</dbReference>
<keyword evidence="2" id="KW-1185">Reference proteome</keyword>
<accession>A0AAE0N7W9</accession>
<organism evidence="1 2">
    <name type="scientific">Lasiosphaeria ovina</name>
    <dbReference type="NCBI Taxonomy" id="92902"/>
    <lineage>
        <taxon>Eukaryota</taxon>
        <taxon>Fungi</taxon>
        <taxon>Dikarya</taxon>
        <taxon>Ascomycota</taxon>
        <taxon>Pezizomycotina</taxon>
        <taxon>Sordariomycetes</taxon>
        <taxon>Sordariomycetidae</taxon>
        <taxon>Sordariales</taxon>
        <taxon>Lasiosphaeriaceae</taxon>
        <taxon>Lasiosphaeria</taxon>
    </lineage>
</organism>
<sequence>MHSTEREGLCQNLSIFWCCEPGIPVENRAGKAREEGGRKVLAKQARSGICPAVAALKNLYFVTSFSEQGKWIEIRIQRVCYVGAGLATNQFRSATFLFFFRFDFHLESKNLPVCTQRTEINKAVLTPVAFAHTGICITVVRRTVLPGLWEGPLQNTLKGAGSPKCQPPWAEAAEPIGSQRAFLVLGVRRMAFPLSGRGRESGLHSLPRQ</sequence>
<dbReference type="AlphaFoldDB" id="A0AAE0N7W9"/>
<reference evidence="1" key="1">
    <citation type="journal article" date="2023" name="Mol. Phylogenet. Evol.">
        <title>Genome-scale phylogeny and comparative genomics of the fungal order Sordariales.</title>
        <authorList>
            <person name="Hensen N."/>
            <person name="Bonometti L."/>
            <person name="Westerberg I."/>
            <person name="Brannstrom I.O."/>
            <person name="Guillou S."/>
            <person name="Cros-Aarteil S."/>
            <person name="Calhoun S."/>
            <person name="Haridas S."/>
            <person name="Kuo A."/>
            <person name="Mondo S."/>
            <person name="Pangilinan J."/>
            <person name="Riley R."/>
            <person name="LaButti K."/>
            <person name="Andreopoulos B."/>
            <person name="Lipzen A."/>
            <person name="Chen C."/>
            <person name="Yan M."/>
            <person name="Daum C."/>
            <person name="Ng V."/>
            <person name="Clum A."/>
            <person name="Steindorff A."/>
            <person name="Ohm R.A."/>
            <person name="Martin F."/>
            <person name="Silar P."/>
            <person name="Natvig D.O."/>
            <person name="Lalanne C."/>
            <person name="Gautier V."/>
            <person name="Ament-Velasquez S.L."/>
            <person name="Kruys A."/>
            <person name="Hutchinson M.I."/>
            <person name="Powell A.J."/>
            <person name="Barry K."/>
            <person name="Miller A.N."/>
            <person name="Grigoriev I.V."/>
            <person name="Debuchy R."/>
            <person name="Gladieux P."/>
            <person name="Hiltunen Thoren M."/>
            <person name="Johannesson H."/>
        </authorList>
    </citation>
    <scope>NUCLEOTIDE SEQUENCE</scope>
    <source>
        <strain evidence="1">CBS 958.72</strain>
    </source>
</reference>
<evidence type="ECO:0000313" key="2">
    <source>
        <dbReference type="Proteomes" id="UP001287356"/>
    </source>
</evidence>
<gene>
    <name evidence="1" type="ORF">B0T24DRAFT_259412</name>
</gene>
<name>A0AAE0N7W9_9PEZI</name>
<proteinExistence type="predicted"/>